<sequence length="343" mass="40153">MLREQHLPSYAEHRHSSLRVHHPSCRMEASHSQQQFNATSYDITVMLVITLQAFAGMWINAFIVAVSCLTWVKKKSFNSSEKILLFLGCSRFWFLCVTWAYTITSTLFHWQFYIRRVPRIFAPLLCISNSSNLWFSTCLYVFYCVKIANFRHIFFIYLKVKIDRIVPWLLLGSVVLSLVMCSPVFDITNQVSCCNLNFTSLEYSRKLNEKINKQYSFIFYICGFGFSIAFMIVIFSALLLLFSLWRHKCKMQTSSAKDLSMDAHIKAMKSVLYFFIIYGINFTCLILTMIYPSWEKNPMTFLYLVLQYAFPSVHSLILIFSSPKLEKIVLRILPCVKRKLCMC</sequence>
<feature type="transmembrane region" description="Helical" evidence="13">
    <location>
        <begin position="300"/>
        <end position="321"/>
    </location>
</feature>
<dbReference type="PANTHER" id="PTHR11394:SF47">
    <property type="entry name" value="TASTE RECEPTOR TYPE 2 MEMBER 40"/>
    <property type="match status" value="1"/>
</dbReference>
<keyword evidence="15" id="KW-1185">Reference proteome</keyword>
<dbReference type="InterPro" id="IPR007960">
    <property type="entry name" value="TAS2R"/>
</dbReference>
<feature type="transmembrane region" description="Helical" evidence="13">
    <location>
        <begin position="84"/>
        <end position="108"/>
    </location>
</feature>
<comment type="subcellular location">
    <subcellularLocation>
        <location evidence="1 12">Membrane</location>
        <topology evidence="1 12">Multi-pass membrane protein</topology>
    </subcellularLocation>
</comment>
<name>A0A8B9VDG5_9AVES</name>
<keyword evidence="3 12" id="KW-0919">Taste</keyword>
<keyword evidence="6 13" id="KW-1133">Transmembrane helix</keyword>
<dbReference type="GO" id="GO:0004930">
    <property type="term" value="F:G protein-coupled receptor activity"/>
    <property type="evidence" value="ECO:0007669"/>
    <property type="project" value="UniProtKB-KW"/>
</dbReference>
<dbReference type="FunFam" id="1.20.1070.10:FF:000055">
    <property type="entry name" value="Taste receptor type 2"/>
    <property type="match status" value="1"/>
</dbReference>
<evidence type="ECO:0000256" key="5">
    <source>
        <dbReference type="ARBA" id="ARBA00022692"/>
    </source>
</evidence>
<dbReference type="Ensembl" id="ENSAZOT00000023497.1">
    <property type="protein sequence ID" value="ENSAZOP00000021864.1"/>
    <property type="gene ID" value="ENSAZOG00000014186.1"/>
</dbReference>
<proteinExistence type="inferred from homology"/>
<dbReference type="GO" id="GO:0033038">
    <property type="term" value="F:bitter taste receptor activity"/>
    <property type="evidence" value="ECO:0007669"/>
    <property type="project" value="InterPro"/>
</dbReference>
<feature type="transmembrane region" description="Helical" evidence="13">
    <location>
        <begin position="43"/>
        <end position="72"/>
    </location>
</feature>
<dbReference type="SUPFAM" id="SSF81321">
    <property type="entry name" value="Family A G protein-coupled receptor-like"/>
    <property type="match status" value="1"/>
</dbReference>
<evidence type="ECO:0000256" key="12">
    <source>
        <dbReference type="RuleBase" id="RU004424"/>
    </source>
</evidence>
<reference evidence="14" key="1">
    <citation type="submission" date="2025-08" db="UniProtKB">
        <authorList>
            <consortium name="Ensembl"/>
        </authorList>
    </citation>
    <scope>IDENTIFICATION</scope>
</reference>
<evidence type="ECO:0000256" key="3">
    <source>
        <dbReference type="ARBA" id="ARBA00022480"/>
    </source>
</evidence>
<evidence type="ECO:0000313" key="14">
    <source>
        <dbReference type="Ensembl" id="ENSAZOP00000021864.1"/>
    </source>
</evidence>
<keyword evidence="8 12" id="KW-0472">Membrane</keyword>
<protein>
    <recommendedName>
        <fullName evidence="12">Taste receptor type 2</fullName>
    </recommendedName>
</protein>
<feature type="transmembrane region" description="Helical" evidence="13">
    <location>
        <begin position="217"/>
        <end position="242"/>
    </location>
</feature>
<evidence type="ECO:0000256" key="9">
    <source>
        <dbReference type="ARBA" id="ARBA00023170"/>
    </source>
</evidence>
<evidence type="ECO:0000256" key="6">
    <source>
        <dbReference type="ARBA" id="ARBA00022989"/>
    </source>
</evidence>
<keyword evidence="10 12" id="KW-0807">Transducer</keyword>
<accession>A0A8B9VDG5</accession>
<dbReference type="Pfam" id="PF05296">
    <property type="entry name" value="TAS2R"/>
    <property type="match status" value="1"/>
</dbReference>
<comment type="similarity">
    <text evidence="2 11">Belongs to the G-protein coupled receptor T2R family.</text>
</comment>
<reference evidence="14" key="2">
    <citation type="submission" date="2025-09" db="UniProtKB">
        <authorList>
            <consortium name="Ensembl"/>
        </authorList>
    </citation>
    <scope>IDENTIFICATION</scope>
</reference>
<keyword evidence="5 12" id="KW-0812">Transmembrane</keyword>
<keyword evidence="4 12" id="KW-0716">Sensory transduction</keyword>
<evidence type="ECO:0000256" key="8">
    <source>
        <dbReference type="ARBA" id="ARBA00023136"/>
    </source>
</evidence>
<evidence type="ECO:0000256" key="2">
    <source>
        <dbReference type="ARBA" id="ARBA00007376"/>
    </source>
</evidence>
<dbReference type="AlphaFoldDB" id="A0A8B9VDG5"/>
<evidence type="ECO:0000256" key="7">
    <source>
        <dbReference type="ARBA" id="ARBA00023040"/>
    </source>
</evidence>
<evidence type="ECO:0000256" key="4">
    <source>
        <dbReference type="ARBA" id="ARBA00022606"/>
    </source>
</evidence>
<evidence type="ECO:0000256" key="13">
    <source>
        <dbReference type="SAM" id="Phobius"/>
    </source>
</evidence>
<keyword evidence="7 12" id="KW-0297">G-protein coupled receptor</keyword>
<keyword evidence="9 12" id="KW-0675">Receptor</keyword>
<dbReference type="Proteomes" id="UP000694549">
    <property type="component" value="Unplaced"/>
</dbReference>
<dbReference type="CDD" id="cd13950">
    <property type="entry name" value="7tm_TAS2R"/>
    <property type="match status" value="1"/>
</dbReference>
<dbReference type="Gene3D" id="1.20.1070.10">
    <property type="entry name" value="Rhodopsin 7-helix transmembrane proteins"/>
    <property type="match status" value="1"/>
</dbReference>
<evidence type="ECO:0000313" key="15">
    <source>
        <dbReference type="Proteomes" id="UP000694549"/>
    </source>
</evidence>
<organism evidence="14 15">
    <name type="scientific">Anas zonorhyncha</name>
    <name type="common">Eastern spot-billed duck</name>
    <dbReference type="NCBI Taxonomy" id="75864"/>
    <lineage>
        <taxon>Eukaryota</taxon>
        <taxon>Metazoa</taxon>
        <taxon>Chordata</taxon>
        <taxon>Craniata</taxon>
        <taxon>Vertebrata</taxon>
        <taxon>Euteleostomi</taxon>
        <taxon>Archelosauria</taxon>
        <taxon>Archosauria</taxon>
        <taxon>Dinosauria</taxon>
        <taxon>Saurischia</taxon>
        <taxon>Theropoda</taxon>
        <taxon>Coelurosauria</taxon>
        <taxon>Aves</taxon>
        <taxon>Neognathae</taxon>
        <taxon>Galloanserae</taxon>
        <taxon>Anseriformes</taxon>
        <taxon>Anatidae</taxon>
        <taxon>Anatinae</taxon>
        <taxon>Anas</taxon>
    </lineage>
</organism>
<dbReference type="PANTHER" id="PTHR11394">
    <property type="entry name" value="TASTE RECEPTOR TYPE 2"/>
    <property type="match status" value="1"/>
</dbReference>
<feature type="transmembrane region" description="Helical" evidence="13">
    <location>
        <begin position="271"/>
        <end position="294"/>
    </location>
</feature>
<evidence type="ECO:0000256" key="10">
    <source>
        <dbReference type="ARBA" id="ARBA00023224"/>
    </source>
</evidence>
<feature type="transmembrane region" description="Helical" evidence="13">
    <location>
        <begin position="165"/>
        <end position="185"/>
    </location>
</feature>
<feature type="transmembrane region" description="Helical" evidence="13">
    <location>
        <begin position="120"/>
        <end position="145"/>
    </location>
</feature>
<evidence type="ECO:0000256" key="1">
    <source>
        <dbReference type="ARBA" id="ARBA00004141"/>
    </source>
</evidence>
<evidence type="ECO:0000256" key="11">
    <source>
        <dbReference type="RuleBase" id="RU004423"/>
    </source>
</evidence>
<dbReference type="GO" id="GO:0016020">
    <property type="term" value="C:membrane"/>
    <property type="evidence" value="ECO:0007669"/>
    <property type="project" value="UniProtKB-SubCell"/>
</dbReference>